<dbReference type="EMBL" id="JABBWG010000012">
    <property type="protein sequence ID" value="KAG1818071.1"/>
    <property type="molecule type" value="Genomic_DNA"/>
</dbReference>
<accession>A0A9P7ED73</accession>
<comment type="caution">
    <text evidence="2">The sequence shown here is derived from an EMBL/GenBank/DDBJ whole genome shotgun (WGS) entry which is preliminary data.</text>
</comment>
<reference evidence="2" key="1">
    <citation type="journal article" date="2020" name="New Phytol.">
        <title>Comparative genomics reveals dynamic genome evolution in host specialist ectomycorrhizal fungi.</title>
        <authorList>
            <person name="Lofgren L.A."/>
            <person name="Nguyen N.H."/>
            <person name="Vilgalys R."/>
            <person name="Ruytinx J."/>
            <person name="Liao H.L."/>
            <person name="Branco S."/>
            <person name="Kuo A."/>
            <person name="LaButti K."/>
            <person name="Lipzen A."/>
            <person name="Andreopoulos W."/>
            <person name="Pangilinan J."/>
            <person name="Riley R."/>
            <person name="Hundley H."/>
            <person name="Na H."/>
            <person name="Barry K."/>
            <person name="Grigoriev I.V."/>
            <person name="Stajich J.E."/>
            <person name="Kennedy P.G."/>
        </authorList>
    </citation>
    <scope>NUCLEOTIDE SEQUENCE</scope>
    <source>
        <strain evidence="2">MN1</strain>
    </source>
</reference>
<organism evidence="2 3">
    <name type="scientific">Suillus subaureus</name>
    <dbReference type="NCBI Taxonomy" id="48587"/>
    <lineage>
        <taxon>Eukaryota</taxon>
        <taxon>Fungi</taxon>
        <taxon>Dikarya</taxon>
        <taxon>Basidiomycota</taxon>
        <taxon>Agaricomycotina</taxon>
        <taxon>Agaricomycetes</taxon>
        <taxon>Agaricomycetidae</taxon>
        <taxon>Boletales</taxon>
        <taxon>Suillineae</taxon>
        <taxon>Suillaceae</taxon>
        <taxon>Suillus</taxon>
    </lineage>
</organism>
<name>A0A9P7ED73_9AGAM</name>
<sequence>MTTEKGRFMGEQEPLPSTAPEVPHTTDTGDDEEELKFGLHPDNPANFLKLSGALWILMQHTFLDADIDSTDTLIQQYITELLKLYDSNVIKPNYHYATHIVTFAHNFRPLHDFWTFLFEHLNTALKSFKTNNHGDRELKTTFFSEFH</sequence>
<feature type="compositionally biased region" description="Basic and acidic residues" evidence="1">
    <location>
        <begin position="1"/>
        <end position="10"/>
    </location>
</feature>
<proteinExistence type="predicted"/>
<evidence type="ECO:0000313" key="3">
    <source>
        <dbReference type="Proteomes" id="UP000807769"/>
    </source>
</evidence>
<dbReference type="RefSeq" id="XP_041194131.1">
    <property type="nucleotide sequence ID" value="XM_041339969.1"/>
</dbReference>
<dbReference type="GeneID" id="64633985"/>
<protein>
    <submittedName>
        <fullName evidence="2">Uncharacterized protein</fullName>
    </submittedName>
</protein>
<evidence type="ECO:0000313" key="2">
    <source>
        <dbReference type="EMBL" id="KAG1818071.1"/>
    </source>
</evidence>
<evidence type="ECO:0000256" key="1">
    <source>
        <dbReference type="SAM" id="MobiDB-lite"/>
    </source>
</evidence>
<keyword evidence="3" id="KW-1185">Reference proteome</keyword>
<dbReference type="Proteomes" id="UP000807769">
    <property type="component" value="Unassembled WGS sequence"/>
</dbReference>
<dbReference type="AlphaFoldDB" id="A0A9P7ED73"/>
<gene>
    <name evidence="2" type="ORF">BJ212DRAFT_1479900</name>
</gene>
<dbReference type="OrthoDB" id="3247418at2759"/>
<feature type="region of interest" description="Disordered" evidence="1">
    <location>
        <begin position="1"/>
        <end position="32"/>
    </location>
</feature>